<dbReference type="Pfam" id="PF10668">
    <property type="entry name" value="Phage_terminase"/>
    <property type="match status" value="1"/>
</dbReference>
<evidence type="ECO:0000313" key="3">
    <source>
        <dbReference type="EMBL" id="PDO11586.1"/>
    </source>
</evidence>
<comment type="caution">
    <text evidence="3">The sequence shown here is derived from an EMBL/GenBank/DDBJ whole genome shotgun (WGS) entry which is preliminary data.</text>
</comment>
<accession>A0A2A6E436</accession>
<proteinExistence type="predicted"/>
<evidence type="ECO:0000256" key="1">
    <source>
        <dbReference type="SAM" id="MobiDB-lite"/>
    </source>
</evidence>
<sequence length="247" mass="28203">MAQKRSPLERKAFKMWCAAGRPRQLKWIAEKLGVSPEMVRKWKHYYKWEEREDPRPGAPRGNKNAVGNKGGAPKGNQNAVKHGLYRKYMPQDEEFLEVFDLAAEADPLDMLWHSIVMKFTAIIRAQKIMFVRDRDDVTKELKKVKEGGVITEREWEIQFAWDKYANFLKAQAAAISTLNSLIRQFLNAAPEEDERRTKIELMRAQIAKVKAETKELEDPERAGIVNIIDDVPPQPRGGANGQSGTGS</sequence>
<feature type="compositionally biased region" description="Basic and acidic residues" evidence="1">
    <location>
        <begin position="212"/>
        <end position="221"/>
    </location>
</feature>
<feature type="region of interest" description="Disordered" evidence="1">
    <location>
        <begin position="51"/>
        <end position="78"/>
    </location>
</feature>
<feature type="region of interest" description="Disordered" evidence="1">
    <location>
        <begin position="212"/>
        <end position="247"/>
    </location>
</feature>
<evidence type="ECO:0000313" key="4">
    <source>
        <dbReference type="Proteomes" id="UP000243688"/>
    </source>
</evidence>
<evidence type="ECO:0000259" key="2">
    <source>
        <dbReference type="Pfam" id="PF10668"/>
    </source>
</evidence>
<name>A0A2A6E436_9BACL</name>
<organism evidence="3 4">
    <name type="scientific">Candidatus Reconcilbacillus cellulovorans</name>
    <dbReference type="NCBI Taxonomy" id="1906605"/>
    <lineage>
        <taxon>Bacteria</taxon>
        <taxon>Bacillati</taxon>
        <taxon>Bacillota</taxon>
        <taxon>Bacilli</taxon>
        <taxon>Bacillales</taxon>
        <taxon>Paenibacillaceae</taxon>
        <taxon>Candidatus Reconcilbacillus</taxon>
    </lineage>
</organism>
<dbReference type="InterPro" id="IPR018925">
    <property type="entry name" value="XtmA-like_N"/>
</dbReference>
<dbReference type="Proteomes" id="UP000243688">
    <property type="component" value="Unassembled WGS sequence"/>
</dbReference>
<dbReference type="NCBIfam" id="NF040601">
    <property type="entry name" value="TerS_not_xtmA"/>
    <property type="match status" value="1"/>
</dbReference>
<reference evidence="3 4" key="1">
    <citation type="submission" date="2016-12" db="EMBL/GenBank/DDBJ databases">
        <title>Candidatus Reconcilibacillus cellulovorans genome.</title>
        <authorList>
            <person name="Kolinko S."/>
            <person name="Wu Y.-W."/>
            <person name="Tachea F."/>
            <person name="Denzel E."/>
            <person name="Hiras J."/>
            <person name="Baecker N."/>
            <person name="Chan L.J."/>
            <person name="Eichorst S.A."/>
            <person name="Frey D."/>
            <person name="Adams P.D."/>
            <person name="Pray T."/>
            <person name="Tanjore D."/>
            <person name="Petzold C.J."/>
            <person name="Gladden J.M."/>
            <person name="Simmons B.A."/>
            <person name="Singer S.W."/>
        </authorList>
    </citation>
    <scope>NUCLEOTIDE SEQUENCE [LARGE SCALE GENOMIC DNA]</scope>
    <source>
        <strain evidence="3">JTherm</strain>
    </source>
</reference>
<dbReference type="EMBL" id="MOXJ01000001">
    <property type="protein sequence ID" value="PDO11586.1"/>
    <property type="molecule type" value="Genomic_DNA"/>
</dbReference>
<protein>
    <recommendedName>
        <fullName evidence="2">PBSX phage terminase small subunit-like N-terminal domain-containing protein</fullName>
    </recommendedName>
</protein>
<feature type="domain" description="PBSX phage terminase small subunit-like N-terminal" evidence="2">
    <location>
        <begin position="1"/>
        <end position="52"/>
    </location>
</feature>
<gene>
    <name evidence="3" type="ORF">BLM47_00145</name>
</gene>
<dbReference type="AlphaFoldDB" id="A0A2A6E436"/>
<feature type="compositionally biased region" description="Gly residues" evidence="1">
    <location>
        <begin position="238"/>
        <end position="247"/>
    </location>
</feature>